<keyword evidence="1" id="KW-0812">Transmembrane</keyword>
<name>A0A9N9A6I5_9GLOM</name>
<comment type="caution">
    <text evidence="2">The sequence shown here is derived from an EMBL/GenBank/DDBJ whole genome shotgun (WGS) entry which is preliminary data.</text>
</comment>
<feature type="transmembrane region" description="Helical" evidence="1">
    <location>
        <begin position="31"/>
        <end position="53"/>
    </location>
</feature>
<gene>
    <name evidence="2" type="ORF">POCULU_LOCUS3437</name>
</gene>
<evidence type="ECO:0000313" key="2">
    <source>
        <dbReference type="EMBL" id="CAG8518323.1"/>
    </source>
</evidence>
<organism evidence="2 3">
    <name type="scientific">Paraglomus occultum</name>
    <dbReference type="NCBI Taxonomy" id="144539"/>
    <lineage>
        <taxon>Eukaryota</taxon>
        <taxon>Fungi</taxon>
        <taxon>Fungi incertae sedis</taxon>
        <taxon>Mucoromycota</taxon>
        <taxon>Glomeromycotina</taxon>
        <taxon>Glomeromycetes</taxon>
        <taxon>Paraglomerales</taxon>
        <taxon>Paraglomeraceae</taxon>
        <taxon>Paraglomus</taxon>
    </lineage>
</organism>
<accession>A0A9N9A6I5</accession>
<dbReference type="Proteomes" id="UP000789572">
    <property type="component" value="Unassembled WGS sequence"/>
</dbReference>
<dbReference type="EMBL" id="CAJVPJ010000380">
    <property type="protein sequence ID" value="CAG8518323.1"/>
    <property type="molecule type" value="Genomic_DNA"/>
</dbReference>
<proteinExistence type="predicted"/>
<evidence type="ECO:0000256" key="1">
    <source>
        <dbReference type="SAM" id="Phobius"/>
    </source>
</evidence>
<keyword evidence="3" id="KW-1185">Reference proteome</keyword>
<keyword evidence="1" id="KW-1133">Transmembrane helix</keyword>
<evidence type="ECO:0000313" key="3">
    <source>
        <dbReference type="Proteomes" id="UP000789572"/>
    </source>
</evidence>
<protein>
    <submittedName>
        <fullName evidence="2">2992_t:CDS:1</fullName>
    </submittedName>
</protein>
<keyword evidence="1" id="KW-0472">Membrane</keyword>
<dbReference type="AlphaFoldDB" id="A0A9N9A6I5"/>
<sequence>MTRDYNLNSLPRLLSPLKIFFGNLSPLFRPIYWLFFNMPYIGYFYFTAPFLIIRNIVGPGNGQQRQAIYQGRSSGFLMRRETKKTIRHAPVWGGSGEYYRGPPLISTCGTLLDCKAVRPTSQALAKSWRESHPLACTKLCNGSGQPRGGSQNM</sequence>
<reference evidence="2" key="1">
    <citation type="submission" date="2021-06" db="EMBL/GenBank/DDBJ databases">
        <authorList>
            <person name="Kallberg Y."/>
            <person name="Tangrot J."/>
            <person name="Rosling A."/>
        </authorList>
    </citation>
    <scope>NUCLEOTIDE SEQUENCE</scope>
    <source>
        <strain evidence="2">IA702</strain>
    </source>
</reference>